<dbReference type="PANTHER" id="PTHR16188">
    <property type="entry name" value="PROTEIN PHOSPHATASE 1 INHIBITOR POTENTIATED BY PROTEIN KINASE C"/>
    <property type="match status" value="1"/>
</dbReference>
<dbReference type="SUPFAM" id="SSF81790">
    <property type="entry name" value="Myosin phosphatase inhibitor 17kDa protein, CPI-17"/>
    <property type="match status" value="1"/>
</dbReference>
<sequence>MDCGTQAFTLDGAVEKSGYSTPPSKRTSTSRPRKISSSEKRVEFVEKGEVKEKREKYLTAKYGAHQMCLIRKRLAVEMWMYDELQALYGSDGDADSLYGEVDLDEILDLQNDNQRRAHLQKLLQNAQKPPDAVAKFIEELLEKAKTL</sequence>
<evidence type="ECO:0000256" key="3">
    <source>
        <dbReference type="ARBA" id="ARBA00023272"/>
    </source>
</evidence>
<protein>
    <submittedName>
        <fullName evidence="5">Uncharacterized protein</fullName>
    </submittedName>
</protein>
<evidence type="ECO:0000256" key="4">
    <source>
        <dbReference type="SAM" id="MobiDB-lite"/>
    </source>
</evidence>
<keyword evidence="2" id="KW-0597">Phosphoprotein</keyword>
<dbReference type="InterPro" id="IPR008025">
    <property type="entry name" value="CPI-17"/>
</dbReference>
<keyword evidence="6" id="KW-1185">Reference proteome</keyword>
<feature type="compositionally biased region" description="Low complexity" evidence="4">
    <location>
        <begin position="20"/>
        <end position="30"/>
    </location>
</feature>
<dbReference type="Gene3D" id="1.10.150.220">
    <property type="entry name" value="CPI-17"/>
    <property type="match status" value="1"/>
</dbReference>
<dbReference type="GO" id="GO:0004865">
    <property type="term" value="F:protein serine/threonine phosphatase inhibitor activity"/>
    <property type="evidence" value="ECO:0007669"/>
    <property type="project" value="TreeGrafter"/>
</dbReference>
<evidence type="ECO:0000313" key="5">
    <source>
        <dbReference type="EMBL" id="CAD7243104.1"/>
    </source>
</evidence>
<organism evidence="5">
    <name type="scientific">Darwinula stevensoni</name>
    <dbReference type="NCBI Taxonomy" id="69355"/>
    <lineage>
        <taxon>Eukaryota</taxon>
        <taxon>Metazoa</taxon>
        <taxon>Ecdysozoa</taxon>
        <taxon>Arthropoda</taxon>
        <taxon>Crustacea</taxon>
        <taxon>Oligostraca</taxon>
        <taxon>Ostracoda</taxon>
        <taxon>Podocopa</taxon>
        <taxon>Podocopida</taxon>
        <taxon>Darwinulocopina</taxon>
        <taxon>Darwinuloidea</taxon>
        <taxon>Darwinulidae</taxon>
        <taxon>Darwinula</taxon>
    </lineage>
</organism>
<dbReference type="EMBL" id="CAJPEV010000368">
    <property type="protein sequence ID" value="CAG0884534.1"/>
    <property type="molecule type" value="Genomic_DNA"/>
</dbReference>
<name>A0A7R8X9M3_9CRUS</name>
<dbReference type="AlphaFoldDB" id="A0A7R8X9M3"/>
<accession>A0A7R8X9M3</accession>
<keyword evidence="3" id="KW-0650">Protein phosphatase inhibitor</keyword>
<dbReference type="EMBL" id="LR899885">
    <property type="protein sequence ID" value="CAD7243104.1"/>
    <property type="molecule type" value="Genomic_DNA"/>
</dbReference>
<dbReference type="InterPro" id="IPR036658">
    <property type="entry name" value="CPI-17_sf"/>
</dbReference>
<dbReference type="OrthoDB" id="8193882at2759"/>
<dbReference type="Pfam" id="PF05361">
    <property type="entry name" value="PP1_inhibitor"/>
    <property type="match status" value="1"/>
</dbReference>
<evidence type="ECO:0000256" key="2">
    <source>
        <dbReference type="ARBA" id="ARBA00022553"/>
    </source>
</evidence>
<proteinExistence type="inferred from homology"/>
<reference evidence="5" key="1">
    <citation type="submission" date="2020-11" db="EMBL/GenBank/DDBJ databases">
        <authorList>
            <person name="Tran Van P."/>
        </authorList>
    </citation>
    <scope>NUCLEOTIDE SEQUENCE</scope>
</reference>
<evidence type="ECO:0000313" key="6">
    <source>
        <dbReference type="Proteomes" id="UP000677054"/>
    </source>
</evidence>
<gene>
    <name evidence="5" type="ORF">DSTB1V02_LOCUS3038</name>
</gene>
<feature type="region of interest" description="Disordered" evidence="4">
    <location>
        <begin position="14"/>
        <end position="40"/>
    </location>
</feature>
<evidence type="ECO:0000256" key="1">
    <source>
        <dbReference type="ARBA" id="ARBA00005483"/>
    </source>
</evidence>
<dbReference type="GO" id="GO:0005737">
    <property type="term" value="C:cytoplasm"/>
    <property type="evidence" value="ECO:0007669"/>
    <property type="project" value="InterPro"/>
</dbReference>
<dbReference type="PANTHER" id="PTHR16188:SF14">
    <property type="entry name" value="GEO07393P1"/>
    <property type="match status" value="1"/>
</dbReference>
<comment type="similarity">
    <text evidence="1">Belongs to the PP1 inhibitor family.</text>
</comment>
<dbReference type="Proteomes" id="UP000677054">
    <property type="component" value="Unassembled WGS sequence"/>
</dbReference>